<evidence type="ECO:0000313" key="3">
    <source>
        <dbReference type="EMBL" id="ERI84649.1"/>
    </source>
</evidence>
<dbReference type="CDD" id="cd00093">
    <property type="entry name" value="HTH_XRE"/>
    <property type="match status" value="1"/>
</dbReference>
<dbReference type="PANTHER" id="PTHR46558">
    <property type="entry name" value="TRACRIPTIONAL REGULATORY PROTEIN-RELATED-RELATED"/>
    <property type="match status" value="1"/>
</dbReference>
<dbReference type="RefSeq" id="WP_021645802.1">
    <property type="nucleotide sequence ID" value="NZ_KE993117.1"/>
</dbReference>
<dbReference type="EMBL" id="AWSV01000117">
    <property type="protein sequence ID" value="ERI84649.1"/>
    <property type="molecule type" value="Genomic_DNA"/>
</dbReference>
<dbReference type="AlphaFoldDB" id="U2C2H1"/>
<organism evidence="3 4">
    <name type="scientific">Bacteroides pyogenes F0041</name>
    <dbReference type="NCBI Taxonomy" id="1321819"/>
    <lineage>
        <taxon>Bacteria</taxon>
        <taxon>Pseudomonadati</taxon>
        <taxon>Bacteroidota</taxon>
        <taxon>Bacteroidia</taxon>
        <taxon>Bacteroidales</taxon>
        <taxon>Bacteroidaceae</taxon>
        <taxon>Bacteroides</taxon>
    </lineage>
</organism>
<evidence type="ECO:0000313" key="4">
    <source>
        <dbReference type="Proteomes" id="UP000016496"/>
    </source>
</evidence>
<keyword evidence="1 3" id="KW-0238">DNA-binding</keyword>
<dbReference type="InterPro" id="IPR010982">
    <property type="entry name" value="Lambda_DNA-bd_dom_sf"/>
</dbReference>
<dbReference type="PATRIC" id="fig|1321819.3.peg.2088"/>
<dbReference type="GO" id="GO:0003677">
    <property type="term" value="F:DNA binding"/>
    <property type="evidence" value="ECO:0007669"/>
    <property type="project" value="UniProtKB-KW"/>
</dbReference>
<dbReference type="Gene3D" id="1.10.260.40">
    <property type="entry name" value="lambda repressor-like DNA-binding domains"/>
    <property type="match status" value="1"/>
</dbReference>
<dbReference type="SUPFAM" id="SSF47413">
    <property type="entry name" value="lambda repressor-like DNA-binding domains"/>
    <property type="match status" value="1"/>
</dbReference>
<proteinExistence type="predicted"/>
<reference evidence="3 4" key="1">
    <citation type="submission" date="2013-08" db="EMBL/GenBank/DDBJ databases">
        <authorList>
            <person name="Weinstock G."/>
            <person name="Sodergren E."/>
            <person name="Wylie T."/>
            <person name="Fulton L."/>
            <person name="Fulton R."/>
            <person name="Fronick C."/>
            <person name="O'Laughlin M."/>
            <person name="Godfrey J."/>
            <person name="Miner T."/>
            <person name="Herter B."/>
            <person name="Appelbaum E."/>
            <person name="Cordes M."/>
            <person name="Lek S."/>
            <person name="Wollam A."/>
            <person name="Pepin K.H."/>
            <person name="Palsikar V.B."/>
            <person name="Mitreva M."/>
            <person name="Wilson R.K."/>
        </authorList>
    </citation>
    <scope>NUCLEOTIDE SEQUENCE [LARGE SCALE GENOMIC DNA]</scope>
    <source>
        <strain evidence="3 4">F0041</strain>
    </source>
</reference>
<dbReference type="PANTHER" id="PTHR46558:SF4">
    <property type="entry name" value="DNA-BIDING PHAGE PROTEIN"/>
    <property type="match status" value="1"/>
</dbReference>
<evidence type="ECO:0000256" key="1">
    <source>
        <dbReference type="ARBA" id="ARBA00023125"/>
    </source>
</evidence>
<dbReference type="InterPro" id="IPR001387">
    <property type="entry name" value="Cro/C1-type_HTH"/>
</dbReference>
<dbReference type="HOGENOM" id="CLU_1821557_0_0_10"/>
<feature type="domain" description="HTH cro/C1-type" evidence="2">
    <location>
        <begin position="48"/>
        <end position="102"/>
    </location>
</feature>
<gene>
    <name evidence="3" type="ORF">HMPREF1981_02260</name>
</gene>
<dbReference type="Proteomes" id="UP000016496">
    <property type="component" value="Unassembled WGS sequence"/>
</dbReference>
<sequence>MYSTEKAQISTDNFVRIEKISKFARKRLFHKRKVEVEIFEHMLFPSKIKKLREEKKLLQRQLATVLDIDTPSYSKIERGDKKAKREHLPILATYFNIEEQELLVLWLADAVYAIIDKEECSEEVIEVVKNQIKSHRKNGKI</sequence>
<dbReference type="Pfam" id="PF01381">
    <property type="entry name" value="HTH_3"/>
    <property type="match status" value="1"/>
</dbReference>
<name>U2C2H1_9BACE</name>
<evidence type="ECO:0000259" key="2">
    <source>
        <dbReference type="PROSITE" id="PS50943"/>
    </source>
</evidence>
<protein>
    <submittedName>
        <fullName evidence="3">DNA-binding helix-turn-helix protein</fullName>
    </submittedName>
</protein>
<accession>U2C2H1</accession>
<dbReference type="SMART" id="SM00530">
    <property type="entry name" value="HTH_XRE"/>
    <property type="match status" value="1"/>
</dbReference>
<comment type="caution">
    <text evidence="3">The sequence shown here is derived from an EMBL/GenBank/DDBJ whole genome shotgun (WGS) entry which is preliminary data.</text>
</comment>
<dbReference type="PROSITE" id="PS50943">
    <property type="entry name" value="HTH_CROC1"/>
    <property type="match status" value="1"/>
</dbReference>